<dbReference type="STRING" id="667725.A0A0L0FUI9"/>
<sequence length="132" mass="15080">MAVAAPKGYECLDEVVEDAKDMCKESGAEITYTNDPKVAVEGADFITTDTWVSMGDEHKKDEKLKSFEGYQVTEELCKGADSDWHFLHCLPRHPEEVDDEVFYSKRSLVFPEAENRMYTVMAVILFLMRETV</sequence>
<evidence type="ECO:0000256" key="4">
    <source>
        <dbReference type="RuleBase" id="RU003634"/>
    </source>
</evidence>
<gene>
    <name evidence="6" type="ORF">SARC_07424</name>
</gene>
<dbReference type="OrthoDB" id="10252326at2759"/>
<dbReference type="InterPro" id="IPR036901">
    <property type="entry name" value="Asp/Orn_carbamoylTrfase_sf"/>
</dbReference>
<dbReference type="GeneID" id="25907928"/>
<feature type="domain" description="Aspartate/ornithine carbamoyltransferase Asp/Orn-binding" evidence="5">
    <location>
        <begin position="2"/>
        <end position="126"/>
    </location>
</feature>
<keyword evidence="7" id="KW-1185">Reference proteome</keyword>
<dbReference type="Pfam" id="PF00185">
    <property type="entry name" value="OTCace"/>
    <property type="match status" value="1"/>
</dbReference>
<dbReference type="PRINTS" id="PR00102">
    <property type="entry name" value="OTCASE"/>
</dbReference>
<dbReference type="eggNOG" id="KOG1504">
    <property type="taxonomic scope" value="Eukaryota"/>
</dbReference>
<dbReference type="InterPro" id="IPR006131">
    <property type="entry name" value="Asp_carbamoyltransf_Asp/Orn-bd"/>
</dbReference>
<name>A0A0L0FUI9_9EUKA</name>
<evidence type="ECO:0000256" key="3">
    <source>
        <dbReference type="ARBA" id="ARBA00022679"/>
    </source>
</evidence>
<organism evidence="6 7">
    <name type="scientific">Sphaeroforma arctica JP610</name>
    <dbReference type="NCBI Taxonomy" id="667725"/>
    <lineage>
        <taxon>Eukaryota</taxon>
        <taxon>Ichthyosporea</taxon>
        <taxon>Ichthyophonida</taxon>
        <taxon>Sphaeroforma</taxon>
    </lineage>
</organism>
<dbReference type="InterPro" id="IPR002292">
    <property type="entry name" value="Orn/put_carbamltrans"/>
</dbReference>
<proteinExistence type="inferred from homology"/>
<comment type="similarity">
    <text evidence="1">Belongs to the aspartate/ornithine carbamoyltransferase superfamily. OTCase family.</text>
</comment>
<dbReference type="PANTHER" id="PTHR45753">
    <property type="entry name" value="ORNITHINE CARBAMOYLTRANSFERASE, MITOCHONDRIAL"/>
    <property type="match status" value="1"/>
</dbReference>
<dbReference type="PRINTS" id="PR00100">
    <property type="entry name" value="AOTCASE"/>
</dbReference>
<dbReference type="PANTHER" id="PTHR45753:SF3">
    <property type="entry name" value="ORNITHINE TRANSCARBAMYLASE, MITOCHONDRIAL"/>
    <property type="match status" value="1"/>
</dbReference>
<reference evidence="6 7" key="1">
    <citation type="submission" date="2011-02" db="EMBL/GenBank/DDBJ databases">
        <title>The Genome Sequence of Sphaeroforma arctica JP610.</title>
        <authorList>
            <consortium name="The Broad Institute Genome Sequencing Platform"/>
            <person name="Russ C."/>
            <person name="Cuomo C."/>
            <person name="Young S.K."/>
            <person name="Zeng Q."/>
            <person name="Gargeya S."/>
            <person name="Alvarado L."/>
            <person name="Berlin A."/>
            <person name="Chapman S.B."/>
            <person name="Chen Z."/>
            <person name="Freedman E."/>
            <person name="Gellesch M."/>
            <person name="Goldberg J."/>
            <person name="Griggs A."/>
            <person name="Gujja S."/>
            <person name="Heilman E."/>
            <person name="Heiman D."/>
            <person name="Howarth C."/>
            <person name="Mehta T."/>
            <person name="Neiman D."/>
            <person name="Pearson M."/>
            <person name="Roberts A."/>
            <person name="Saif S."/>
            <person name="Shea T."/>
            <person name="Shenoy N."/>
            <person name="Sisk P."/>
            <person name="Stolte C."/>
            <person name="Sykes S."/>
            <person name="White J."/>
            <person name="Yandava C."/>
            <person name="Burger G."/>
            <person name="Gray M.W."/>
            <person name="Holland P.W.H."/>
            <person name="King N."/>
            <person name="Lang F.B.F."/>
            <person name="Roger A.J."/>
            <person name="Ruiz-Trillo I."/>
            <person name="Haas B."/>
            <person name="Nusbaum C."/>
            <person name="Birren B."/>
        </authorList>
    </citation>
    <scope>NUCLEOTIDE SEQUENCE [LARGE SCALE GENOMIC DNA]</scope>
    <source>
        <strain evidence="6 7">JP610</strain>
    </source>
</reference>
<evidence type="ECO:0000313" key="6">
    <source>
        <dbReference type="EMBL" id="KNC80216.1"/>
    </source>
</evidence>
<keyword evidence="3 4" id="KW-0808">Transferase</keyword>
<dbReference type="Gene3D" id="3.40.50.1370">
    <property type="entry name" value="Aspartate/ornithine carbamoyltransferase"/>
    <property type="match status" value="1"/>
</dbReference>
<dbReference type="EMBL" id="KQ242184">
    <property type="protein sequence ID" value="KNC80216.1"/>
    <property type="molecule type" value="Genomic_DNA"/>
</dbReference>
<dbReference type="GO" id="GO:0005739">
    <property type="term" value="C:mitochondrion"/>
    <property type="evidence" value="ECO:0007669"/>
    <property type="project" value="TreeGrafter"/>
</dbReference>
<dbReference type="AlphaFoldDB" id="A0A0L0FUI9"/>
<evidence type="ECO:0000256" key="2">
    <source>
        <dbReference type="ARBA" id="ARBA00013007"/>
    </source>
</evidence>
<evidence type="ECO:0000313" key="7">
    <source>
        <dbReference type="Proteomes" id="UP000054560"/>
    </source>
</evidence>
<accession>A0A0L0FUI9</accession>
<evidence type="ECO:0000256" key="1">
    <source>
        <dbReference type="ARBA" id="ARBA00007805"/>
    </source>
</evidence>
<evidence type="ECO:0000259" key="5">
    <source>
        <dbReference type="Pfam" id="PF00185"/>
    </source>
</evidence>
<dbReference type="RefSeq" id="XP_014154118.1">
    <property type="nucleotide sequence ID" value="XM_014298643.1"/>
</dbReference>
<dbReference type="Proteomes" id="UP000054560">
    <property type="component" value="Unassembled WGS sequence"/>
</dbReference>
<dbReference type="GO" id="GO:0042450">
    <property type="term" value="P:L-arginine biosynthetic process via ornithine"/>
    <property type="evidence" value="ECO:0007669"/>
    <property type="project" value="TreeGrafter"/>
</dbReference>
<dbReference type="GO" id="GO:0004585">
    <property type="term" value="F:ornithine carbamoyltransferase activity"/>
    <property type="evidence" value="ECO:0007669"/>
    <property type="project" value="UniProtKB-EC"/>
</dbReference>
<protein>
    <recommendedName>
        <fullName evidence="2">ornithine carbamoyltransferase</fullName>
        <ecNumber evidence="2">2.1.3.3</ecNumber>
    </recommendedName>
</protein>
<dbReference type="EC" id="2.1.3.3" evidence="2"/>
<dbReference type="GO" id="GO:0016597">
    <property type="term" value="F:amino acid binding"/>
    <property type="evidence" value="ECO:0007669"/>
    <property type="project" value="InterPro"/>
</dbReference>
<dbReference type="SUPFAM" id="SSF53671">
    <property type="entry name" value="Aspartate/ornithine carbamoyltransferase"/>
    <property type="match status" value="1"/>
</dbReference>
<dbReference type="InterPro" id="IPR006130">
    <property type="entry name" value="Asp/Orn_carbamoylTrfase"/>
</dbReference>
<dbReference type="GO" id="GO:0019240">
    <property type="term" value="P:citrulline biosynthetic process"/>
    <property type="evidence" value="ECO:0007669"/>
    <property type="project" value="TreeGrafter"/>
</dbReference>